<keyword evidence="3" id="KW-1185">Reference proteome</keyword>
<evidence type="ECO:0000256" key="1">
    <source>
        <dbReference type="SAM" id="Phobius"/>
    </source>
</evidence>
<dbReference type="Proteomes" id="UP000182149">
    <property type="component" value="Unassembled WGS sequence"/>
</dbReference>
<dbReference type="STRING" id="328396.RU93_GL002132"/>
<keyword evidence="1" id="KW-1133">Transmembrane helix</keyword>
<accession>A0A1L8QT39</accession>
<proteinExistence type="predicted"/>
<dbReference type="OrthoDB" id="28713at2"/>
<organism evidence="2 3">
    <name type="scientific">Enterococcus aquimarinus</name>
    <dbReference type="NCBI Taxonomy" id="328396"/>
    <lineage>
        <taxon>Bacteria</taxon>
        <taxon>Bacillati</taxon>
        <taxon>Bacillota</taxon>
        <taxon>Bacilli</taxon>
        <taxon>Lactobacillales</taxon>
        <taxon>Enterococcaceae</taxon>
        <taxon>Enterococcus</taxon>
    </lineage>
</organism>
<feature type="transmembrane region" description="Helical" evidence="1">
    <location>
        <begin position="385"/>
        <end position="404"/>
    </location>
</feature>
<feature type="transmembrane region" description="Helical" evidence="1">
    <location>
        <begin position="424"/>
        <end position="444"/>
    </location>
</feature>
<dbReference type="Gene3D" id="1.20.120.20">
    <property type="entry name" value="Apolipoprotein"/>
    <property type="match status" value="1"/>
</dbReference>
<feature type="transmembrane region" description="Helical" evidence="1">
    <location>
        <begin position="350"/>
        <end position="373"/>
    </location>
</feature>
<gene>
    <name evidence="2" type="ORF">RU93_GL002132</name>
</gene>
<dbReference type="RefSeq" id="WP_071874829.1">
    <property type="nucleotide sequence ID" value="NZ_JBHSHF010000023.1"/>
</dbReference>
<evidence type="ECO:0000313" key="3">
    <source>
        <dbReference type="Proteomes" id="UP000182149"/>
    </source>
</evidence>
<reference evidence="2 3" key="1">
    <citation type="submission" date="2014-12" db="EMBL/GenBank/DDBJ databases">
        <title>Draft genome sequences of 29 type strains of Enterococci.</title>
        <authorList>
            <person name="Zhong Z."/>
            <person name="Sun Z."/>
            <person name="Liu W."/>
            <person name="Zhang W."/>
            <person name="Zhang H."/>
        </authorList>
    </citation>
    <scope>NUCLEOTIDE SEQUENCE [LARGE SCALE GENOMIC DNA]</scope>
    <source>
        <strain evidence="2 3">DSM 17690</strain>
    </source>
</reference>
<keyword evidence="1" id="KW-0472">Membrane</keyword>
<sequence length="838" mass="85912">MATEIAQAYVQILPSARGFSDAIKGEIDPGAEAAGKSAGSKIGTGIKLAAAAAVAAAGVALGKVISSSLAEGANLQQSIGGIETLFKGSANKVIDYANIAYKTAGLSANDYMESVTGFSASLLQSMGGDTAKAAETANMALIDMSDNANKMGSSMESIQNAYQGFAKQNYTMLDNLKLGYGGTKEEMGRLLADATKLTGVEYDISNLADVYDAIHAVQQELGITGTTAKESAETFSGSLASMKASFSNVLGGLSLGQDIQPALNALADTTATFFFGNFIPMVKNILQALPGAIVTFFQAAAPQFIAGGKALLESLGVGIGEGTSGIFAKVQGVVQPILSSFKTAFGQLPALFQTVVGAVTPIIGSIATAFTKLDFSGIAAVISKIIPAVTNGFSVMMAIVSPAIDTVINSVVNLWNTLQPLLSILADALMPVFQVVGAFLGGVFKGVLLGLSSTFDTVTTVISYLTPVVAWLVDAFKACVPALTKVAEWVGLVIGYFGNLGGAGTSLKSLLTSAWTNIKSMISIAGAGIGSVINVIKSIFSSLGSSGGVLKNILSVAWNGIKSAISLVGSGISAIISGIKSVFSGLGSSGGILRNTLSGAWNGIKSVISAVGNGIKSVINAIKSVFSSLGSAGNSVRSAISSAFNGMRSVVSSVAGSISGIIGNIKNVFSSLRNINISGAGSAIMNGFLGGLKSAYSGVQNFVSGIAGWIKNNKGPIEYDRKLLIPAGNAIMEGFDYALIDKFKDVQKTVGGMTGALFDAVSVNTPTLEATSNVVSGMTVNQARSQELSSNNNDVLQLLRELKNLTIVLDDGTVVGKLGPQFNQYFGNEATLDRRYGR</sequence>
<comment type="caution">
    <text evidence="2">The sequence shown here is derived from an EMBL/GenBank/DDBJ whole genome shotgun (WGS) entry which is preliminary data.</text>
</comment>
<keyword evidence="1" id="KW-0812">Transmembrane</keyword>
<dbReference type="EMBL" id="JXKD01000007">
    <property type="protein sequence ID" value="OJG10616.1"/>
    <property type="molecule type" value="Genomic_DNA"/>
</dbReference>
<evidence type="ECO:0000313" key="2">
    <source>
        <dbReference type="EMBL" id="OJG10616.1"/>
    </source>
</evidence>
<name>A0A1L8QT39_9ENTE</name>
<protein>
    <submittedName>
        <fullName evidence="2">Uncharacterized protein</fullName>
    </submittedName>
</protein>
<dbReference type="AlphaFoldDB" id="A0A1L8QT39"/>